<keyword evidence="7" id="KW-1185">Reference proteome</keyword>
<feature type="domain" description="HTH tetR-type" evidence="5">
    <location>
        <begin position="6"/>
        <end position="66"/>
    </location>
</feature>
<dbReference type="InterPro" id="IPR011075">
    <property type="entry name" value="TetR_C"/>
</dbReference>
<dbReference type="Gene3D" id="1.10.357.10">
    <property type="entry name" value="Tetracycline Repressor, domain 2"/>
    <property type="match status" value="1"/>
</dbReference>
<dbReference type="PROSITE" id="PS50977">
    <property type="entry name" value="HTH_TETR_2"/>
    <property type="match status" value="1"/>
</dbReference>
<gene>
    <name evidence="6" type="ORF">BJ987_005398</name>
</gene>
<reference evidence="6 7" key="1">
    <citation type="submission" date="2021-03" db="EMBL/GenBank/DDBJ databases">
        <title>Sequencing the genomes of 1000 actinobacteria strains.</title>
        <authorList>
            <person name="Klenk H.-P."/>
        </authorList>
    </citation>
    <scope>NUCLEOTIDE SEQUENCE [LARGE SCALE GENOMIC DNA]</scope>
    <source>
        <strain evidence="6 7">DSM 45516</strain>
    </source>
</reference>
<dbReference type="RefSeq" id="WP_209895368.1">
    <property type="nucleotide sequence ID" value="NZ_JAGGMR010000001.1"/>
</dbReference>
<dbReference type="PANTHER" id="PTHR47506:SF1">
    <property type="entry name" value="HTH-TYPE TRANSCRIPTIONAL REGULATOR YJDC"/>
    <property type="match status" value="1"/>
</dbReference>
<sequence>MGRAKEFDPDAALRTAMDLFWRQGYEATSMQDLVEHLGLGRASLYATFGSKRELFLRAVERYVEDTRAGLLDQLSTPGSALAAVKTLVRWYAHSALADHQYKGCFMTNTAVELPADEDVGRLVATGLEGMETVLTTALLRARREGELPDRDPVAVARFLVTLLQGVRVIGKTALRERFLDDTLEEALAFLG</sequence>
<accession>A0ABS4QLB3</accession>
<dbReference type="EMBL" id="JAGGMR010000001">
    <property type="protein sequence ID" value="MBP2192497.1"/>
    <property type="molecule type" value="Genomic_DNA"/>
</dbReference>
<dbReference type="PANTHER" id="PTHR47506">
    <property type="entry name" value="TRANSCRIPTIONAL REGULATORY PROTEIN"/>
    <property type="match status" value="1"/>
</dbReference>
<dbReference type="PRINTS" id="PR00455">
    <property type="entry name" value="HTHTETR"/>
</dbReference>
<evidence type="ECO:0000313" key="7">
    <source>
        <dbReference type="Proteomes" id="UP001519325"/>
    </source>
</evidence>
<evidence type="ECO:0000256" key="3">
    <source>
        <dbReference type="ARBA" id="ARBA00023163"/>
    </source>
</evidence>
<comment type="caution">
    <text evidence="6">The sequence shown here is derived from an EMBL/GenBank/DDBJ whole genome shotgun (WGS) entry which is preliminary data.</text>
</comment>
<dbReference type="InterPro" id="IPR001647">
    <property type="entry name" value="HTH_TetR"/>
</dbReference>
<keyword evidence="1" id="KW-0805">Transcription regulation</keyword>
<organism evidence="6 7">
    <name type="scientific">Nocardia goodfellowii</name>
    <dbReference type="NCBI Taxonomy" id="882446"/>
    <lineage>
        <taxon>Bacteria</taxon>
        <taxon>Bacillati</taxon>
        <taxon>Actinomycetota</taxon>
        <taxon>Actinomycetes</taxon>
        <taxon>Mycobacteriales</taxon>
        <taxon>Nocardiaceae</taxon>
        <taxon>Nocardia</taxon>
    </lineage>
</organism>
<evidence type="ECO:0000256" key="1">
    <source>
        <dbReference type="ARBA" id="ARBA00023015"/>
    </source>
</evidence>
<evidence type="ECO:0000313" key="6">
    <source>
        <dbReference type="EMBL" id="MBP2192497.1"/>
    </source>
</evidence>
<keyword evidence="3" id="KW-0804">Transcription</keyword>
<proteinExistence type="predicted"/>
<keyword evidence="2 4" id="KW-0238">DNA-binding</keyword>
<evidence type="ECO:0000259" key="5">
    <source>
        <dbReference type="PROSITE" id="PS50977"/>
    </source>
</evidence>
<dbReference type="Pfam" id="PF16925">
    <property type="entry name" value="TetR_C_13"/>
    <property type="match status" value="1"/>
</dbReference>
<protein>
    <submittedName>
        <fullName evidence="6">TetR/AcrR family transcriptional repressor of nem operon</fullName>
    </submittedName>
</protein>
<dbReference type="Gene3D" id="1.10.10.60">
    <property type="entry name" value="Homeodomain-like"/>
    <property type="match status" value="1"/>
</dbReference>
<dbReference type="InterPro" id="IPR036271">
    <property type="entry name" value="Tet_transcr_reg_TetR-rel_C_sf"/>
</dbReference>
<feature type="DNA-binding region" description="H-T-H motif" evidence="4">
    <location>
        <begin position="29"/>
        <end position="48"/>
    </location>
</feature>
<evidence type="ECO:0000256" key="2">
    <source>
        <dbReference type="ARBA" id="ARBA00023125"/>
    </source>
</evidence>
<dbReference type="SUPFAM" id="SSF48498">
    <property type="entry name" value="Tetracyclin repressor-like, C-terminal domain"/>
    <property type="match status" value="1"/>
</dbReference>
<evidence type="ECO:0000256" key="4">
    <source>
        <dbReference type="PROSITE-ProRule" id="PRU00335"/>
    </source>
</evidence>
<dbReference type="Proteomes" id="UP001519325">
    <property type="component" value="Unassembled WGS sequence"/>
</dbReference>
<name>A0ABS4QLB3_9NOCA</name>
<dbReference type="SUPFAM" id="SSF46689">
    <property type="entry name" value="Homeodomain-like"/>
    <property type="match status" value="1"/>
</dbReference>
<dbReference type="Pfam" id="PF00440">
    <property type="entry name" value="TetR_N"/>
    <property type="match status" value="1"/>
</dbReference>
<dbReference type="InterPro" id="IPR009057">
    <property type="entry name" value="Homeodomain-like_sf"/>
</dbReference>